<organism evidence="2 3">
    <name type="scientific">Sphaerospermopsis torques-reginae ITEP-024</name>
    <dbReference type="NCBI Taxonomy" id="984208"/>
    <lineage>
        <taxon>Bacteria</taxon>
        <taxon>Bacillati</taxon>
        <taxon>Cyanobacteriota</taxon>
        <taxon>Cyanophyceae</taxon>
        <taxon>Nostocales</taxon>
        <taxon>Aphanizomenonaceae</taxon>
        <taxon>Sphaerospermopsis</taxon>
        <taxon>Sphaerospermopsis torques-reginae</taxon>
    </lineage>
</organism>
<dbReference type="GO" id="GO:0004519">
    <property type="term" value="F:endonuclease activity"/>
    <property type="evidence" value="ECO:0007669"/>
    <property type="project" value="UniProtKB-KW"/>
</dbReference>
<keyword evidence="2" id="KW-0255">Endonuclease</keyword>
<evidence type="ECO:0000259" key="1">
    <source>
        <dbReference type="Pfam" id="PF01844"/>
    </source>
</evidence>
<dbReference type="Proteomes" id="UP000826540">
    <property type="component" value="Chromosome"/>
</dbReference>
<evidence type="ECO:0000313" key="2">
    <source>
        <dbReference type="EMBL" id="QYX32865.1"/>
    </source>
</evidence>
<gene>
    <name evidence="2" type="ORF">K2F26_05825</name>
</gene>
<dbReference type="InterPro" id="IPR002711">
    <property type="entry name" value="HNH"/>
</dbReference>
<keyword evidence="2" id="KW-0378">Hydrolase</keyword>
<keyword evidence="3" id="KW-1185">Reference proteome</keyword>
<accession>A0ABX8X2D3</accession>
<dbReference type="Pfam" id="PF01844">
    <property type="entry name" value="HNH"/>
    <property type="match status" value="1"/>
</dbReference>
<feature type="domain" description="HNH" evidence="1">
    <location>
        <begin position="39"/>
        <end position="84"/>
    </location>
</feature>
<protein>
    <submittedName>
        <fullName evidence="2">HNH endonuclease</fullName>
    </submittedName>
</protein>
<dbReference type="RefSeq" id="WP_220610710.1">
    <property type="nucleotide sequence ID" value="NZ_CP080598.1"/>
</dbReference>
<dbReference type="EMBL" id="CP080598">
    <property type="protein sequence ID" value="QYX32865.1"/>
    <property type="molecule type" value="Genomic_DNA"/>
</dbReference>
<sequence>MRPIQRGSIPTDPTTGQKIVFSKHPKAKSYLIERIGNYCSYCEKRVTQLFDVEHILSQHKYPQLKTNWYNFLLLCRVCNDIKGHSLIRRKNFYWADVDNTFRIFEYHPESGDINVNSLLSDAEKAIAKNTLDLVGLDRKPGHPKYKPTSADLRWKERLVAVGIAQEAFSDLQKNDTPEMRKQIVRTAQGIGFFSVWMTVFKDDPEMIKRFIAAFPGTAGDCFDHEGKPIHRPKGRV</sequence>
<reference evidence="2 3" key="1">
    <citation type="journal article" date="2022" name="J. Am. Chem. Soc.">
        <title>Biosynthesis of Guanitoxin Enables Global Environmental Detection in Freshwater Cyanobacteria.</title>
        <authorList>
            <person name="Lima S.T."/>
            <person name="Fallon T.R."/>
            <person name="Cordoza J.L."/>
            <person name="Chekan J.R."/>
            <person name="Delbaje E."/>
            <person name="Hopiavuori A.R."/>
            <person name="Alvarenga D.O."/>
            <person name="Wood S.M."/>
            <person name="Luhavaya H."/>
            <person name="Baumgartner J.T."/>
            <person name="Dorr F.A."/>
            <person name="Etchegaray A."/>
            <person name="Pinto E."/>
            <person name="McKinnie S.M.K."/>
            <person name="Fiore M.F."/>
            <person name="Moore B.S."/>
        </authorList>
    </citation>
    <scope>NUCLEOTIDE SEQUENCE [LARGE SCALE GENOMIC DNA]</scope>
    <source>
        <strain evidence="2 3">ITEP-024</strain>
    </source>
</reference>
<evidence type="ECO:0000313" key="3">
    <source>
        <dbReference type="Proteomes" id="UP000826540"/>
    </source>
</evidence>
<proteinExistence type="predicted"/>
<keyword evidence="2" id="KW-0540">Nuclease</keyword>
<dbReference type="Gene3D" id="1.10.30.50">
    <property type="match status" value="1"/>
</dbReference>
<name>A0ABX8X2D3_9CYAN</name>